<keyword evidence="6" id="KW-1185">Reference proteome</keyword>
<dbReference type="Pfam" id="PF01170">
    <property type="entry name" value="UPF0020"/>
    <property type="match status" value="1"/>
</dbReference>
<dbReference type="Proteomes" id="UP000019591">
    <property type="component" value="Chromosome"/>
</dbReference>
<dbReference type="InterPro" id="IPR000241">
    <property type="entry name" value="RlmKL-like_Mtase"/>
</dbReference>
<dbReference type="KEGG" id="eac:EAL2_c20930"/>
<organism evidence="5 6">
    <name type="scientific">Peptoclostridium acidaminophilum DSM 3953</name>
    <dbReference type="NCBI Taxonomy" id="1286171"/>
    <lineage>
        <taxon>Bacteria</taxon>
        <taxon>Bacillati</taxon>
        <taxon>Bacillota</taxon>
        <taxon>Clostridia</taxon>
        <taxon>Peptostreptococcales</taxon>
        <taxon>Peptoclostridiaceae</taxon>
        <taxon>Peptoclostridium</taxon>
    </lineage>
</organism>
<dbReference type="PATRIC" id="fig|1286171.3.peg.2041"/>
<dbReference type="PANTHER" id="PTHR47313">
    <property type="entry name" value="RIBOSOMAL RNA LARGE SUBUNIT METHYLTRANSFERASE K/L"/>
    <property type="match status" value="1"/>
</dbReference>
<reference evidence="5 6" key="1">
    <citation type="journal article" date="2014" name="Genome Announc.">
        <title>Complete Genome Sequence of Amino Acid-Utilizing Eubacterium acidaminophilum al-2 (DSM 3953).</title>
        <authorList>
            <person name="Poehlein A."/>
            <person name="Andreesen J.R."/>
            <person name="Daniel R."/>
        </authorList>
    </citation>
    <scope>NUCLEOTIDE SEQUENCE [LARGE SCALE GENOMIC DNA]</scope>
    <source>
        <strain evidence="5 6">DSM 3953</strain>
    </source>
</reference>
<gene>
    <name evidence="5" type="primary">ypsC</name>
    <name evidence="5" type="ORF">EAL2_c20930</name>
</gene>
<dbReference type="EC" id="2.1.1.-" evidence="5"/>
<dbReference type="Gene3D" id="3.30.2130.30">
    <property type="match status" value="1"/>
</dbReference>
<dbReference type="EMBL" id="CP007452">
    <property type="protein sequence ID" value="AHM57374.1"/>
    <property type="molecule type" value="Genomic_DNA"/>
</dbReference>
<dbReference type="GO" id="GO:0070043">
    <property type="term" value="F:rRNA (guanine-N7-)-methyltransferase activity"/>
    <property type="evidence" value="ECO:0007669"/>
    <property type="project" value="TreeGrafter"/>
</dbReference>
<feature type="region of interest" description="Disordered" evidence="3">
    <location>
        <begin position="373"/>
        <end position="392"/>
    </location>
</feature>
<dbReference type="GO" id="GO:0003723">
    <property type="term" value="F:RNA binding"/>
    <property type="evidence" value="ECO:0007669"/>
    <property type="project" value="InterPro"/>
</dbReference>
<name>W8T6J8_PEPAC</name>
<evidence type="ECO:0000313" key="6">
    <source>
        <dbReference type="Proteomes" id="UP000019591"/>
    </source>
</evidence>
<dbReference type="PROSITE" id="PS00092">
    <property type="entry name" value="N6_MTASE"/>
    <property type="match status" value="1"/>
</dbReference>
<dbReference type="HOGENOM" id="CLU_032119_3_1_9"/>
<dbReference type="eggNOG" id="COG0116">
    <property type="taxonomic scope" value="Bacteria"/>
</dbReference>
<dbReference type="SMART" id="SM00981">
    <property type="entry name" value="THUMP"/>
    <property type="match status" value="1"/>
</dbReference>
<evidence type="ECO:0000256" key="3">
    <source>
        <dbReference type="SAM" id="MobiDB-lite"/>
    </source>
</evidence>
<keyword evidence="1 5" id="KW-0489">Methyltransferase</keyword>
<dbReference type="Pfam" id="PF02926">
    <property type="entry name" value="THUMP"/>
    <property type="match status" value="1"/>
</dbReference>
<evidence type="ECO:0000256" key="2">
    <source>
        <dbReference type="ARBA" id="ARBA00022679"/>
    </source>
</evidence>
<protein>
    <submittedName>
        <fullName evidence="5">Putative RNA methyltransferase YpsC</fullName>
        <ecNumber evidence="5">2.1.1.-</ecNumber>
    </submittedName>
</protein>
<dbReference type="PROSITE" id="PS01261">
    <property type="entry name" value="UPF0020"/>
    <property type="match status" value="1"/>
</dbReference>
<dbReference type="RefSeq" id="WP_025436302.1">
    <property type="nucleotide sequence ID" value="NZ_CP007452.1"/>
</dbReference>
<dbReference type="AlphaFoldDB" id="W8T6J8"/>
<accession>W8T6J8</accession>
<dbReference type="Pfam" id="PF22020">
    <property type="entry name" value="RlmL_1st"/>
    <property type="match status" value="1"/>
</dbReference>
<dbReference type="SUPFAM" id="SSF53335">
    <property type="entry name" value="S-adenosyl-L-methionine-dependent methyltransferases"/>
    <property type="match status" value="1"/>
</dbReference>
<dbReference type="InterPro" id="IPR053943">
    <property type="entry name" value="RlmKL-like_Mtase_CS"/>
</dbReference>
<feature type="domain" description="THUMP" evidence="4">
    <location>
        <begin position="58"/>
        <end position="156"/>
    </location>
</feature>
<dbReference type="Gene3D" id="3.40.50.150">
    <property type="entry name" value="Vaccinia Virus protein VP39"/>
    <property type="match status" value="1"/>
</dbReference>
<evidence type="ECO:0000256" key="1">
    <source>
        <dbReference type="ARBA" id="ARBA00022603"/>
    </source>
</evidence>
<dbReference type="CDD" id="cd11715">
    <property type="entry name" value="THUMP_AdoMetMT"/>
    <property type="match status" value="1"/>
</dbReference>
<evidence type="ECO:0000313" key="5">
    <source>
        <dbReference type="EMBL" id="AHM57374.1"/>
    </source>
</evidence>
<keyword evidence="2 5" id="KW-0808">Transferase</keyword>
<dbReference type="GO" id="GO:0008990">
    <property type="term" value="F:rRNA (guanine-N2-)-methyltransferase activity"/>
    <property type="evidence" value="ECO:0007669"/>
    <property type="project" value="TreeGrafter"/>
</dbReference>
<proteinExistence type="predicted"/>
<dbReference type="PANTHER" id="PTHR47313:SF1">
    <property type="entry name" value="RIBOSOMAL RNA LARGE SUBUNIT METHYLTRANSFERASE K_L"/>
    <property type="match status" value="1"/>
</dbReference>
<evidence type="ECO:0000259" key="4">
    <source>
        <dbReference type="SMART" id="SM00981"/>
    </source>
</evidence>
<dbReference type="InterPro" id="IPR004114">
    <property type="entry name" value="THUMP_dom"/>
</dbReference>
<dbReference type="InterPro" id="IPR054170">
    <property type="entry name" value="RlmL_1st"/>
</dbReference>
<dbReference type="InterPro" id="IPR002052">
    <property type="entry name" value="DNA_methylase_N6_adenine_CS"/>
</dbReference>
<dbReference type="InterPro" id="IPR029063">
    <property type="entry name" value="SAM-dependent_MTases_sf"/>
</dbReference>
<dbReference type="STRING" id="1286171.EAL2_c20930"/>
<sequence>MGKYEIIATAAFGLESVVADEIKALGYDKVTVENGKVTFTGDEAAICKCNLWLRCADRVYLKMGSFRATTFEQLFQQTKALPWSDIIPEDAEFPVADAKSVNSKLFSLSDIQAITKKATVESLKQTYNKEWFAETGAKYPIHVSILKDVVTVSIDTSGAGLHKRGYREGFGEAPIKETLAAGLIIISKWKSDIALIDPFCGSGTIPIEAAMIGANIAPGLSRSFASEKWDMIPDGMWKKLKKEAYEAIDHDAQMSIEGYDIDGRLVKSAMQNAENAGVDEHIHFQSRPMQELSSSKKYGKIICNPPYGERMSERESVLRLYEEMGKAFGKLDTWSYYVITSSEDFERSFGKKASKNRKLYNGRIKCYYYQYFGPRPPRKKSIETESNAESAE</sequence>
<dbReference type="OrthoDB" id="9809404at2"/>